<name>A0AAV5SHU9_9BILA</name>
<gene>
    <name evidence="2" type="ORF">PENTCL1PPCAC_3159</name>
</gene>
<dbReference type="GO" id="GO:0004672">
    <property type="term" value="F:protein kinase activity"/>
    <property type="evidence" value="ECO:0007669"/>
    <property type="project" value="InterPro"/>
</dbReference>
<feature type="domain" description="Protein kinase" evidence="1">
    <location>
        <begin position="1"/>
        <end position="84"/>
    </location>
</feature>
<evidence type="ECO:0000313" key="3">
    <source>
        <dbReference type="Proteomes" id="UP001432027"/>
    </source>
</evidence>
<organism evidence="2 3">
    <name type="scientific">Pristionchus entomophagus</name>
    <dbReference type="NCBI Taxonomy" id="358040"/>
    <lineage>
        <taxon>Eukaryota</taxon>
        <taxon>Metazoa</taxon>
        <taxon>Ecdysozoa</taxon>
        <taxon>Nematoda</taxon>
        <taxon>Chromadorea</taxon>
        <taxon>Rhabditida</taxon>
        <taxon>Rhabditina</taxon>
        <taxon>Diplogasteromorpha</taxon>
        <taxon>Diplogasteroidea</taxon>
        <taxon>Neodiplogasteridae</taxon>
        <taxon>Pristionchus</taxon>
    </lineage>
</organism>
<dbReference type="Gene3D" id="1.10.510.10">
    <property type="entry name" value="Transferase(Phosphotransferase) domain 1"/>
    <property type="match status" value="1"/>
</dbReference>
<proteinExistence type="predicted"/>
<keyword evidence="3" id="KW-1185">Reference proteome</keyword>
<sequence length="84" mass="9364">MDLIWLTLNDVIKKVCKGAESSHSKIIIARQTLEALETLHELGFAHRNVKPHTFAVGLPPNDHIIYCIGFGIAPPYRDSKGEVK</sequence>
<dbReference type="PROSITE" id="PS50011">
    <property type="entry name" value="PROTEIN_KINASE_DOM"/>
    <property type="match status" value="1"/>
</dbReference>
<dbReference type="PANTHER" id="PTHR11909">
    <property type="entry name" value="CASEIN KINASE-RELATED"/>
    <property type="match status" value="1"/>
</dbReference>
<dbReference type="Proteomes" id="UP001432027">
    <property type="component" value="Unassembled WGS sequence"/>
</dbReference>
<protein>
    <recommendedName>
        <fullName evidence="1">Protein kinase domain-containing protein</fullName>
    </recommendedName>
</protein>
<dbReference type="EMBL" id="BTSX01000001">
    <property type="protein sequence ID" value="GMS80984.1"/>
    <property type="molecule type" value="Genomic_DNA"/>
</dbReference>
<comment type="caution">
    <text evidence="2">The sequence shown here is derived from an EMBL/GenBank/DDBJ whole genome shotgun (WGS) entry which is preliminary data.</text>
</comment>
<dbReference type="InterPro" id="IPR011009">
    <property type="entry name" value="Kinase-like_dom_sf"/>
</dbReference>
<dbReference type="InterPro" id="IPR000719">
    <property type="entry name" value="Prot_kinase_dom"/>
</dbReference>
<evidence type="ECO:0000259" key="1">
    <source>
        <dbReference type="PROSITE" id="PS50011"/>
    </source>
</evidence>
<reference evidence="2" key="1">
    <citation type="submission" date="2023-10" db="EMBL/GenBank/DDBJ databases">
        <title>Genome assembly of Pristionchus species.</title>
        <authorList>
            <person name="Yoshida K."/>
            <person name="Sommer R.J."/>
        </authorList>
    </citation>
    <scope>NUCLEOTIDE SEQUENCE</scope>
    <source>
        <strain evidence="2">RS0144</strain>
    </source>
</reference>
<dbReference type="GO" id="GO:0005524">
    <property type="term" value="F:ATP binding"/>
    <property type="evidence" value="ECO:0007669"/>
    <property type="project" value="InterPro"/>
</dbReference>
<evidence type="ECO:0000313" key="2">
    <source>
        <dbReference type="EMBL" id="GMS80984.1"/>
    </source>
</evidence>
<dbReference type="SUPFAM" id="SSF56112">
    <property type="entry name" value="Protein kinase-like (PK-like)"/>
    <property type="match status" value="1"/>
</dbReference>
<dbReference type="AlphaFoldDB" id="A0AAV5SHU9"/>
<dbReference type="InterPro" id="IPR050235">
    <property type="entry name" value="CK1_Ser-Thr_kinase"/>
</dbReference>
<accession>A0AAV5SHU9</accession>